<keyword evidence="2" id="KW-1185">Reference proteome</keyword>
<evidence type="ECO:0000313" key="1">
    <source>
        <dbReference type="EMBL" id="ROL08881.1"/>
    </source>
</evidence>
<proteinExistence type="predicted"/>
<reference evidence="1 2" key="1">
    <citation type="submission" date="2018-10" db="EMBL/GenBank/DDBJ databases">
        <title>Genome assembly for a Yunnan-Guizhou Plateau 3E fish, Anabarilius grahami (Regan), and its evolutionary and genetic applications.</title>
        <authorList>
            <person name="Jiang W."/>
        </authorList>
    </citation>
    <scope>NUCLEOTIDE SEQUENCE [LARGE SCALE GENOMIC DNA]</scope>
    <source>
        <strain evidence="1">AG-KIZ</strain>
        <tissue evidence="1">Muscle</tissue>
    </source>
</reference>
<sequence>MSCHRCGSCRAPLHASAEHSECVACLGRAHTETALTEAGVSHCENMSLTSLRSRVPHASHTQTSAPLPVRAAWSCSGSEKDLPNDSMSLAASDAEDWSGSVDDSAPLLTIPSIPFERHQAWYGRRTHLHPIKGRRGAWFGVPPTGPLSESSTVLLEVEKVYEKLPPLEEAMAGHPSKPCRSTSALVGCTYTSAGQVGSAHHGGPPGLSGQTSSIGPRATEAVLICKEGRGEG</sequence>
<dbReference type="EMBL" id="RJVU01054446">
    <property type="protein sequence ID" value="ROL08881.1"/>
    <property type="molecule type" value="Genomic_DNA"/>
</dbReference>
<dbReference type="Proteomes" id="UP000281406">
    <property type="component" value="Unassembled WGS sequence"/>
</dbReference>
<evidence type="ECO:0000313" key="2">
    <source>
        <dbReference type="Proteomes" id="UP000281406"/>
    </source>
</evidence>
<protein>
    <submittedName>
        <fullName evidence="1">Uncharacterized protein</fullName>
    </submittedName>
</protein>
<name>A0A3N0Y1B0_ANAGA</name>
<accession>A0A3N0Y1B0</accession>
<gene>
    <name evidence="1" type="ORF">DPX16_5217</name>
</gene>
<comment type="caution">
    <text evidence="1">The sequence shown here is derived from an EMBL/GenBank/DDBJ whole genome shotgun (WGS) entry which is preliminary data.</text>
</comment>
<organism evidence="1 2">
    <name type="scientific">Anabarilius grahami</name>
    <name type="common">Kanglang fish</name>
    <name type="synonym">Barilius grahami</name>
    <dbReference type="NCBI Taxonomy" id="495550"/>
    <lineage>
        <taxon>Eukaryota</taxon>
        <taxon>Metazoa</taxon>
        <taxon>Chordata</taxon>
        <taxon>Craniata</taxon>
        <taxon>Vertebrata</taxon>
        <taxon>Euteleostomi</taxon>
        <taxon>Actinopterygii</taxon>
        <taxon>Neopterygii</taxon>
        <taxon>Teleostei</taxon>
        <taxon>Ostariophysi</taxon>
        <taxon>Cypriniformes</taxon>
        <taxon>Xenocyprididae</taxon>
        <taxon>Xenocypridinae</taxon>
        <taxon>Xenocypridinae incertae sedis</taxon>
        <taxon>Anabarilius</taxon>
    </lineage>
</organism>
<dbReference type="AlphaFoldDB" id="A0A3N0Y1B0"/>